<dbReference type="Proteomes" id="UP000829291">
    <property type="component" value="Chromosome 2"/>
</dbReference>
<evidence type="ECO:0000313" key="4">
    <source>
        <dbReference type="RefSeq" id="XP_046587867.1"/>
    </source>
</evidence>
<dbReference type="SMART" id="SM00343">
    <property type="entry name" value="ZnF_C2HC"/>
    <property type="match status" value="2"/>
</dbReference>
<feature type="domain" description="CCHC-type" evidence="2">
    <location>
        <begin position="252"/>
        <end position="268"/>
    </location>
</feature>
<dbReference type="InterPro" id="IPR001878">
    <property type="entry name" value="Znf_CCHC"/>
</dbReference>
<dbReference type="RefSeq" id="XP_046587867.1">
    <property type="nucleotide sequence ID" value="XM_046731911.1"/>
</dbReference>
<feature type="region of interest" description="Disordered" evidence="1">
    <location>
        <begin position="1"/>
        <end position="29"/>
    </location>
</feature>
<reference evidence="4" key="1">
    <citation type="submission" date="2025-08" db="UniProtKB">
        <authorList>
            <consortium name="RefSeq"/>
        </authorList>
    </citation>
    <scope>IDENTIFICATION</scope>
    <source>
        <tissue evidence="4">Thorax and Abdomen</tissue>
    </source>
</reference>
<feature type="compositionally biased region" description="Basic and acidic residues" evidence="1">
    <location>
        <begin position="191"/>
        <end position="208"/>
    </location>
</feature>
<name>A0ABM3FIN0_NEOLC</name>
<organism evidence="3 4">
    <name type="scientific">Neodiprion lecontei</name>
    <name type="common">Redheaded pine sawfly</name>
    <dbReference type="NCBI Taxonomy" id="441921"/>
    <lineage>
        <taxon>Eukaryota</taxon>
        <taxon>Metazoa</taxon>
        <taxon>Ecdysozoa</taxon>
        <taxon>Arthropoda</taxon>
        <taxon>Hexapoda</taxon>
        <taxon>Insecta</taxon>
        <taxon>Pterygota</taxon>
        <taxon>Neoptera</taxon>
        <taxon>Endopterygota</taxon>
        <taxon>Hymenoptera</taxon>
        <taxon>Tenthredinoidea</taxon>
        <taxon>Diprionidae</taxon>
        <taxon>Diprioninae</taxon>
        <taxon>Neodiprion</taxon>
    </lineage>
</organism>
<dbReference type="GeneID" id="124293016"/>
<feature type="domain" description="CCHC-type" evidence="2">
    <location>
        <begin position="231"/>
        <end position="248"/>
    </location>
</feature>
<feature type="compositionally biased region" description="Polar residues" evidence="1">
    <location>
        <begin position="1"/>
        <end position="27"/>
    </location>
</feature>
<feature type="compositionally biased region" description="Basic and acidic residues" evidence="1">
    <location>
        <begin position="218"/>
        <end position="228"/>
    </location>
</feature>
<dbReference type="PANTHER" id="PTHR33198">
    <property type="entry name" value="ANK_REP_REGION DOMAIN-CONTAINING PROTEIN-RELATED"/>
    <property type="match status" value="1"/>
</dbReference>
<sequence>MTNGPQTSSGATQTANEASNTTSNVNSPREFEFTKPEAWPVWIKRFERYLSVAGLTNKSEKEKVDLLCYTMGEEAEDILLRIFPNLVNETLYSEVKKKFDEYFSPKKNVIFERYKFNSRFQEESESVDSFITALHALAEKCDYETLKDDLIRDRIVIGIKDARASERLQLTPNLTLENAITLVRQAEMQEKQNKVLRSKSPEKSEVNRIIKKKPSVKKSNEKHGDTAKSENCSRCGLRKHQNSKKCPALNSTCRNCGKKNHWDKVCRSKSINAIHGADPE</sequence>
<keyword evidence="3" id="KW-1185">Reference proteome</keyword>
<proteinExistence type="predicted"/>
<protein>
    <submittedName>
        <fullName evidence="4">Uncharacterized protein LOC124293016</fullName>
    </submittedName>
</protein>
<accession>A0ABM3FIN0</accession>
<dbReference type="PANTHER" id="PTHR33198:SF20">
    <property type="entry name" value="RETROTRANSPOSON GAG DOMAIN-CONTAINING PROTEIN"/>
    <property type="match status" value="1"/>
</dbReference>
<feature type="region of interest" description="Disordered" evidence="1">
    <location>
        <begin position="191"/>
        <end position="231"/>
    </location>
</feature>
<evidence type="ECO:0000313" key="3">
    <source>
        <dbReference type="Proteomes" id="UP000829291"/>
    </source>
</evidence>
<evidence type="ECO:0000256" key="1">
    <source>
        <dbReference type="SAM" id="MobiDB-lite"/>
    </source>
</evidence>
<gene>
    <name evidence="4" type="primary">LOC124293016</name>
</gene>
<evidence type="ECO:0000259" key="2">
    <source>
        <dbReference type="SMART" id="SM00343"/>
    </source>
</evidence>